<dbReference type="EMBL" id="RZNJ01000004">
    <property type="protein sequence ID" value="RUT30090.1"/>
    <property type="molecule type" value="Genomic_DNA"/>
</dbReference>
<name>A0A433X7R4_9HYPH</name>
<dbReference type="InterPro" id="IPR036869">
    <property type="entry name" value="J_dom_sf"/>
</dbReference>
<dbReference type="PRINTS" id="PR00625">
    <property type="entry name" value="JDOMAIN"/>
</dbReference>
<reference evidence="3 4" key="1">
    <citation type="journal article" date="2016" name="Int. J. Syst. Evol. Microbiol.">
        <title>Arsenicitalea aurantiaca gen. nov., sp. nov., a new member of the family Hyphomicrobiaceae, isolated from high-arsenic sediment.</title>
        <authorList>
            <person name="Mu Y."/>
            <person name="Zhou L."/>
            <person name="Zeng X.C."/>
            <person name="Liu L."/>
            <person name="Pan Y."/>
            <person name="Chen X."/>
            <person name="Wang J."/>
            <person name="Li S."/>
            <person name="Li W.J."/>
            <person name="Wang Y."/>
        </authorList>
    </citation>
    <scope>NUCLEOTIDE SEQUENCE [LARGE SCALE GENOMIC DNA]</scope>
    <source>
        <strain evidence="3 4">42-50</strain>
    </source>
</reference>
<sequence length="202" mass="22619">MTGFDPYDVLGVGRSAEQAAIKSAYRKRVQTAHPDRGGDADEFVSIVRAFGLLSDPVSRRRFDETGIVDEAGIQDYRREVTVILVDLFDAAVQTAIATGLPLTSVNFIDHMSVAVRAGTIEAERQVRQLDEEIEALRALRARIRRNDSELNLFVERLNEQIRAKTEQHTTERRRVAMLETATVELSNYETEVELISALQSAS</sequence>
<organism evidence="3 4">
    <name type="scientific">Arsenicitalea aurantiaca</name>
    <dbReference type="NCBI Taxonomy" id="1783274"/>
    <lineage>
        <taxon>Bacteria</taxon>
        <taxon>Pseudomonadati</taxon>
        <taxon>Pseudomonadota</taxon>
        <taxon>Alphaproteobacteria</taxon>
        <taxon>Hyphomicrobiales</taxon>
        <taxon>Devosiaceae</taxon>
        <taxon>Arsenicitalea</taxon>
    </lineage>
</organism>
<gene>
    <name evidence="3" type="ORF">EMQ25_12230</name>
</gene>
<dbReference type="PANTHER" id="PTHR44144:SF1">
    <property type="entry name" value="DNAJ HOMOLOG SUBFAMILY C MEMBER 9"/>
    <property type="match status" value="1"/>
</dbReference>
<accession>A0A433X7R4</accession>
<dbReference type="PANTHER" id="PTHR44144">
    <property type="entry name" value="DNAJ HOMOLOG SUBFAMILY C MEMBER 9"/>
    <property type="match status" value="1"/>
</dbReference>
<feature type="domain" description="J" evidence="2">
    <location>
        <begin position="5"/>
        <end position="66"/>
    </location>
</feature>
<dbReference type="Proteomes" id="UP000281547">
    <property type="component" value="Unassembled WGS sequence"/>
</dbReference>
<dbReference type="PROSITE" id="PS50076">
    <property type="entry name" value="DNAJ_2"/>
    <property type="match status" value="1"/>
</dbReference>
<dbReference type="SUPFAM" id="SSF46565">
    <property type="entry name" value="Chaperone J-domain"/>
    <property type="match status" value="1"/>
</dbReference>
<dbReference type="GO" id="GO:0031072">
    <property type="term" value="F:heat shock protein binding"/>
    <property type="evidence" value="ECO:0007669"/>
    <property type="project" value="TreeGrafter"/>
</dbReference>
<dbReference type="Pfam" id="PF00226">
    <property type="entry name" value="DnaJ"/>
    <property type="match status" value="1"/>
</dbReference>
<evidence type="ECO:0000313" key="4">
    <source>
        <dbReference type="Proteomes" id="UP000281547"/>
    </source>
</evidence>
<protein>
    <submittedName>
        <fullName evidence="3">J domain-containing protein</fullName>
    </submittedName>
</protein>
<evidence type="ECO:0000259" key="2">
    <source>
        <dbReference type="PROSITE" id="PS50076"/>
    </source>
</evidence>
<evidence type="ECO:0000313" key="3">
    <source>
        <dbReference type="EMBL" id="RUT30090.1"/>
    </source>
</evidence>
<dbReference type="InterPro" id="IPR001623">
    <property type="entry name" value="DnaJ_domain"/>
</dbReference>
<keyword evidence="1" id="KW-0175">Coiled coil</keyword>
<dbReference type="Gene3D" id="1.10.287.110">
    <property type="entry name" value="DnaJ domain"/>
    <property type="match status" value="1"/>
</dbReference>
<dbReference type="CDD" id="cd06257">
    <property type="entry name" value="DnaJ"/>
    <property type="match status" value="1"/>
</dbReference>
<feature type="coiled-coil region" evidence="1">
    <location>
        <begin position="119"/>
        <end position="174"/>
    </location>
</feature>
<comment type="caution">
    <text evidence="3">The sequence shown here is derived from an EMBL/GenBank/DDBJ whole genome shotgun (WGS) entry which is preliminary data.</text>
</comment>
<dbReference type="SMART" id="SM00271">
    <property type="entry name" value="DnaJ"/>
    <property type="match status" value="1"/>
</dbReference>
<dbReference type="RefSeq" id="WP_127188870.1">
    <property type="nucleotide sequence ID" value="NZ_RZNJ01000004.1"/>
</dbReference>
<keyword evidence="4" id="KW-1185">Reference proteome</keyword>
<dbReference type="OrthoDB" id="7822896at2"/>
<proteinExistence type="predicted"/>
<dbReference type="GO" id="GO:0005737">
    <property type="term" value="C:cytoplasm"/>
    <property type="evidence" value="ECO:0007669"/>
    <property type="project" value="TreeGrafter"/>
</dbReference>
<evidence type="ECO:0000256" key="1">
    <source>
        <dbReference type="SAM" id="Coils"/>
    </source>
</evidence>
<dbReference type="AlphaFoldDB" id="A0A433X7R4"/>
<dbReference type="InterPro" id="IPR052594">
    <property type="entry name" value="J_domain-containing_protein"/>
</dbReference>